<dbReference type="Proteomes" id="UP000236291">
    <property type="component" value="Unassembled WGS sequence"/>
</dbReference>
<dbReference type="AlphaFoldDB" id="A0A2K3P1C6"/>
<organism evidence="1 2">
    <name type="scientific">Trifolium pratense</name>
    <name type="common">Red clover</name>
    <dbReference type="NCBI Taxonomy" id="57577"/>
    <lineage>
        <taxon>Eukaryota</taxon>
        <taxon>Viridiplantae</taxon>
        <taxon>Streptophyta</taxon>
        <taxon>Embryophyta</taxon>
        <taxon>Tracheophyta</taxon>
        <taxon>Spermatophyta</taxon>
        <taxon>Magnoliopsida</taxon>
        <taxon>eudicotyledons</taxon>
        <taxon>Gunneridae</taxon>
        <taxon>Pentapetalae</taxon>
        <taxon>rosids</taxon>
        <taxon>fabids</taxon>
        <taxon>Fabales</taxon>
        <taxon>Fabaceae</taxon>
        <taxon>Papilionoideae</taxon>
        <taxon>50 kb inversion clade</taxon>
        <taxon>NPAAA clade</taxon>
        <taxon>Hologalegina</taxon>
        <taxon>IRL clade</taxon>
        <taxon>Trifolieae</taxon>
        <taxon>Trifolium</taxon>
    </lineage>
</organism>
<reference evidence="1 2" key="1">
    <citation type="journal article" date="2014" name="Am. J. Bot.">
        <title>Genome assembly and annotation for red clover (Trifolium pratense; Fabaceae).</title>
        <authorList>
            <person name="Istvanek J."/>
            <person name="Jaros M."/>
            <person name="Krenek A."/>
            <person name="Repkova J."/>
        </authorList>
    </citation>
    <scope>NUCLEOTIDE SEQUENCE [LARGE SCALE GENOMIC DNA]</scope>
    <source>
        <strain evidence="2">cv. Tatra</strain>
        <tissue evidence="1">Young leaves</tissue>
    </source>
</reference>
<dbReference type="EMBL" id="ASHM01002923">
    <property type="protein sequence ID" value="PNY09095.1"/>
    <property type="molecule type" value="Genomic_DNA"/>
</dbReference>
<evidence type="ECO:0000313" key="1">
    <source>
        <dbReference type="EMBL" id="PNY09095.1"/>
    </source>
</evidence>
<evidence type="ECO:0000313" key="2">
    <source>
        <dbReference type="Proteomes" id="UP000236291"/>
    </source>
</evidence>
<sequence>MTVVGTSHDVWVTLLRAFSNCLHSTDMSLKERSIPFPNTPPYPALTFNQFWSYHRTSAAASIRKQVMDLDFMQSQNNAVAEIKTVGNAICSESISN</sequence>
<gene>
    <name evidence="1" type="ORF">L195_g005640</name>
</gene>
<name>A0A2K3P1C6_TRIPR</name>
<protein>
    <submittedName>
        <fullName evidence="1">Uncharacterized protein</fullName>
    </submittedName>
</protein>
<reference evidence="1 2" key="2">
    <citation type="journal article" date="2017" name="Front. Plant Sci.">
        <title>Gene Classification and Mining of Molecular Markers Useful in Red Clover (Trifolium pratense) Breeding.</title>
        <authorList>
            <person name="Istvanek J."/>
            <person name="Dluhosova J."/>
            <person name="Dluhos P."/>
            <person name="Patkova L."/>
            <person name="Nedelnik J."/>
            <person name="Repkova J."/>
        </authorList>
    </citation>
    <scope>NUCLEOTIDE SEQUENCE [LARGE SCALE GENOMIC DNA]</scope>
    <source>
        <strain evidence="2">cv. Tatra</strain>
        <tissue evidence="1">Young leaves</tissue>
    </source>
</reference>
<accession>A0A2K3P1C6</accession>
<proteinExistence type="predicted"/>
<comment type="caution">
    <text evidence="1">The sequence shown here is derived from an EMBL/GenBank/DDBJ whole genome shotgun (WGS) entry which is preliminary data.</text>
</comment>